<accession>A0ABN7SVX8</accession>
<sequence>MCDIPTEIPQSFGPKSCELTDLSAGVQKQHSYFKGVEKIVFKCKDGKPANVNILDCVDGKLYKGKKNRKNGIVFPANTLITCGAQAESKETGDVCDENDAFDSYFKRKDMTYIRTKGRERTENGLELKIDCLKTGASLKLVCTTSKKGAKKISILGPKGDKKKFKLC</sequence>
<dbReference type="EMBL" id="OU015566">
    <property type="protein sequence ID" value="CAG5106513.1"/>
    <property type="molecule type" value="Genomic_DNA"/>
</dbReference>
<proteinExistence type="predicted"/>
<organism evidence="1 2">
    <name type="scientific">Oikopleura dioica</name>
    <name type="common">Tunicate</name>
    <dbReference type="NCBI Taxonomy" id="34765"/>
    <lineage>
        <taxon>Eukaryota</taxon>
        <taxon>Metazoa</taxon>
        <taxon>Chordata</taxon>
        <taxon>Tunicata</taxon>
        <taxon>Appendicularia</taxon>
        <taxon>Copelata</taxon>
        <taxon>Oikopleuridae</taxon>
        <taxon>Oikopleura</taxon>
    </lineage>
</organism>
<evidence type="ECO:0000313" key="2">
    <source>
        <dbReference type="Proteomes" id="UP001158576"/>
    </source>
</evidence>
<keyword evidence="2" id="KW-1185">Reference proteome</keyword>
<evidence type="ECO:0000313" key="1">
    <source>
        <dbReference type="EMBL" id="CAG5106513.1"/>
    </source>
</evidence>
<dbReference type="Proteomes" id="UP001158576">
    <property type="component" value="Chromosome 1"/>
</dbReference>
<name>A0ABN7SVX8_OIKDI</name>
<gene>
    <name evidence="1" type="ORF">OKIOD_LOCUS11642</name>
</gene>
<protein>
    <submittedName>
        <fullName evidence="1">Oidioi.mRNA.OKI2018_I69.chr1.g2877.t1.cds</fullName>
    </submittedName>
</protein>
<reference evidence="1 2" key="1">
    <citation type="submission" date="2021-04" db="EMBL/GenBank/DDBJ databases">
        <authorList>
            <person name="Bliznina A."/>
        </authorList>
    </citation>
    <scope>NUCLEOTIDE SEQUENCE [LARGE SCALE GENOMIC DNA]</scope>
</reference>